<dbReference type="AlphaFoldDB" id="A0A8K0SY98"/>
<name>A0A8K0SY98_9HYPO</name>
<feature type="chain" id="PRO_5035432744" evidence="1">
    <location>
        <begin position="27"/>
        <end position="106"/>
    </location>
</feature>
<dbReference type="Proteomes" id="UP000813444">
    <property type="component" value="Unassembled WGS sequence"/>
</dbReference>
<protein>
    <submittedName>
        <fullName evidence="2">Uncharacterized protein</fullName>
    </submittedName>
</protein>
<evidence type="ECO:0000313" key="3">
    <source>
        <dbReference type="Proteomes" id="UP000813444"/>
    </source>
</evidence>
<gene>
    <name evidence="2" type="ORF">B0I35DRAFT_122811</name>
</gene>
<keyword evidence="3" id="KW-1185">Reference proteome</keyword>
<keyword evidence="1" id="KW-0732">Signal</keyword>
<organism evidence="2 3">
    <name type="scientific">Stachybotrys elegans</name>
    <dbReference type="NCBI Taxonomy" id="80388"/>
    <lineage>
        <taxon>Eukaryota</taxon>
        <taxon>Fungi</taxon>
        <taxon>Dikarya</taxon>
        <taxon>Ascomycota</taxon>
        <taxon>Pezizomycotina</taxon>
        <taxon>Sordariomycetes</taxon>
        <taxon>Hypocreomycetidae</taxon>
        <taxon>Hypocreales</taxon>
        <taxon>Stachybotryaceae</taxon>
        <taxon>Stachybotrys</taxon>
    </lineage>
</organism>
<evidence type="ECO:0000313" key="2">
    <source>
        <dbReference type="EMBL" id="KAH7325961.1"/>
    </source>
</evidence>
<accession>A0A8K0SY98</accession>
<reference evidence="2" key="1">
    <citation type="journal article" date="2021" name="Nat. Commun.">
        <title>Genetic determinants of endophytism in the Arabidopsis root mycobiome.</title>
        <authorList>
            <person name="Mesny F."/>
            <person name="Miyauchi S."/>
            <person name="Thiergart T."/>
            <person name="Pickel B."/>
            <person name="Atanasova L."/>
            <person name="Karlsson M."/>
            <person name="Huettel B."/>
            <person name="Barry K.W."/>
            <person name="Haridas S."/>
            <person name="Chen C."/>
            <person name="Bauer D."/>
            <person name="Andreopoulos W."/>
            <person name="Pangilinan J."/>
            <person name="LaButti K."/>
            <person name="Riley R."/>
            <person name="Lipzen A."/>
            <person name="Clum A."/>
            <person name="Drula E."/>
            <person name="Henrissat B."/>
            <person name="Kohler A."/>
            <person name="Grigoriev I.V."/>
            <person name="Martin F.M."/>
            <person name="Hacquard S."/>
        </authorList>
    </citation>
    <scope>NUCLEOTIDE SEQUENCE</scope>
    <source>
        <strain evidence="2">MPI-CAGE-CH-0235</strain>
    </source>
</reference>
<comment type="caution">
    <text evidence="2">The sequence shown here is derived from an EMBL/GenBank/DDBJ whole genome shotgun (WGS) entry which is preliminary data.</text>
</comment>
<dbReference type="EMBL" id="JAGPNK010000002">
    <property type="protein sequence ID" value="KAH7325961.1"/>
    <property type="molecule type" value="Genomic_DNA"/>
</dbReference>
<sequence>MEAPFPAASWLFCFFLLPVLLVCGDGAPVFSAISPAPSCFSPNPQIGWDRHVSLPIPHIHIFDIRDEPPSSRIRAPLQYALNTSHVSQVLDMNTSWTLSKTHLRLQ</sequence>
<evidence type="ECO:0000256" key="1">
    <source>
        <dbReference type="SAM" id="SignalP"/>
    </source>
</evidence>
<proteinExistence type="predicted"/>
<feature type="signal peptide" evidence="1">
    <location>
        <begin position="1"/>
        <end position="26"/>
    </location>
</feature>